<dbReference type="InterPro" id="IPR036879">
    <property type="entry name" value="TF_MADSbox_sf"/>
</dbReference>
<dbReference type="SUPFAM" id="SSF55455">
    <property type="entry name" value="SRF-like"/>
    <property type="match status" value="1"/>
</dbReference>
<dbReference type="GO" id="GO:0045944">
    <property type="term" value="P:positive regulation of transcription by RNA polymerase II"/>
    <property type="evidence" value="ECO:0007669"/>
    <property type="project" value="InterPro"/>
</dbReference>
<gene>
    <name evidence="11 12" type="primary">LOC107918838</name>
</gene>
<protein>
    <submittedName>
        <fullName evidence="11 12">MADS-box transcription factor 23 isoform X1</fullName>
    </submittedName>
</protein>
<dbReference type="GO" id="GO:0005634">
    <property type="term" value="C:nucleus"/>
    <property type="evidence" value="ECO:0007669"/>
    <property type="project" value="UniProtKB-SubCell"/>
</dbReference>
<dbReference type="PaxDb" id="3635-A0A1U8KT72"/>
<dbReference type="SMART" id="SM00432">
    <property type="entry name" value="MADS"/>
    <property type="match status" value="1"/>
</dbReference>
<dbReference type="PROSITE" id="PS00350">
    <property type="entry name" value="MADS_BOX_1"/>
    <property type="match status" value="1"/>
</dbReference>
<reference evidence="10" key="1">
    <citation type="journal article" date="2020" name="Nat. Genet.">
        <title>Genomic diversifications of five Gossypium allopolyploid species and their impact on cotton improvement.</title>
        <authorList>
            <person name="Chen Z.J."/>
            <person name="Sreedasyam A."/>
            <person name="Ando A."/>
            <person name="Song Q."/>
            <person name="De Santiago L.M."/>
            <person name="Hulse-Kemp A.M."/>
            <person name="Ding M."/>
            <person name="Ye W."/>
            <person name="Kirkbride R.C."/>
            <person name="Jenkins J."/>
            <person name="Plott C."/>
            <person name="Lovell J."/>
            <person name="Lin Y.M."/>
            <person name="Vaughn R."/>
            <person name="Liu B."/>
            <person name="Simpson S."/>
            <person name="Scheffler B.E."/>
            <person name="Wen L."/>
            <person name="Saski C.A."/>
            <person name="Grover C.E."/>
            <person name="Hu G."/>
            <person name="Conover J.L."/>
            <person name="Carlson J.W."/>
            <person name="Shu S."/>
            <person name="Boston L.B."/>
            <person name="Williams M."/>
            <person name="Peterson D.G."/>
            <person name="McGee K."/>
            <person name="Jones D.C."/>
            <person name="Wendel J.F."/>
            <person name="Stelly D.M."/>
            <person name="Grimwood J."/>
            <person name="Schmutz J."/>
        </authorList>
    </citation>
    <scope>NUCLEOTIDE SEQUENCE [LARGE SCALE GENOMIC DNA]</scope>
    <source>
        <strain evidence="10">cv. TM-1</strain>
    </source>
</reference>
<dbReference type="InterPro" id="IPR002487">
    <property type="entry name" value="TF_Kbox"/>
</dbReference>
<dbReference type="AlphaFoldDB" id="A0A1U8KT72"/>
<keyword evidence="6" id="KW-0175">Coiled coil</keyword>
<dbReference type="Pfam" id="PF01486">
    <property type="entry name" value="K-box"/>
    <property type="match status" value="1"/>
</dbReference>
<evidence type="ECO:0000313" key="11">
    <source>
        <dbReference type="RefSeq" id="XP_016703909.2"/>
    </source>
</evidence>
<organism evidence="10 11">
    <name type="scientific">Gossypium hirsutum</name>
    <name type="common">Upland cotton</name>
    <name type="synonym">Gossypium mexicanum</name>
    <dbReference type="NCBI Taxonomy" id="3635"/>
    <lineage>
        <taxon>Eukaryota</taxon>
        <taxon>Viridiplantae</taxon>
        <taxon>Streptophyta</taxon>
        <taxon>Embryophyta</taxon>
        <taxon>Tracheophyta</taxon>
        <taxon>Spermatophyta</taxon>
        <taxon>Magnoliopsida</taxon>
        <taxon>eudicotyledons</taxon>
        <taxon>Gunneridae</taxon>
        <taxon>Pentapetalae</taxon>
        <taxon>rosids</taxon>
        <taxon>malvids</taxon>
        <taxon>Malvales</taxon>
        <taxon>Malvaceae</taxon>
        <taxon>Malvoideae</taxon>
        <taxon>Gossypium</taxon>
    </lineage>
</organism>
<evidence type="ECO:0000256" key="1">
    <source>
        <dbReference type="ARBA" id="ARBA00004123"/>
    </source>
</evidence>
<dbReference type="PROSITE" id="PS51297">
    <property type="entry name" value="K_BOX"/>
    <property type="match status" value="1"/>
</dbReference>
<dbReference type="PANTHER" id="PTHR48019">
    <property type="entry name" value="SERUM RESPONSE FACTOR HOMOLOG"/>
    <property type="match status" value="1"/>
</dbReference>
<evidence type="ECO:0000259" key="8">
    <source>
        <dbReference type="PROSITE" id="PS50066"/>
    </source>
</evidence>
<keyword evidence="2" id="KW-0805">Transcription regulation</keyword>
<keyword evidence="5" id="KW-0539">Nucleus</keyword>
<comment type="subcellular location">
    <subcellularLocation>
        <location evidence="1">Nucleus</location>
    </subcellularLocation>
</comment>
<dbReference type="InterPro" id="IPR050142">
    <property type="entry name" value="MADS-box/MEF2_TF"/>
</dbReference>
<feature type="compositionally biased region" description="Polar residues" evidence="7">
    <location>
        <begin position="243"/>
        <end position="253"/>
    </location>
</feature>
<evidence type="ECO:0000256" key="7">
    <source>
        <dbReference type="SAM" id="MobiDB-lite"/>
    </source>
</evidence>
<dbReference type="CDD" id="cd00265">
    <property type="entry name" value="MADS_MEF2_like"/>
    <property type="match status" value="1"/>
</dbReference>
<evidence type="ECO:0000256" key="4">
    <source>
        <dbReference type="ARBA" id="ARBA00023163"/>
    </source>
</evidence>
<feature type="coiled-coil region" evidence="6">
    <location>
        <begin position="134"/>
        <end position="231"/>
    </location>
</feature>
<keyword evidence="10" id="KW-1185">Reference proteome</keyword>
<evidence type="ECO:0000256" key="3">
    <source>
        <dbReference type="ARBA" id="ARBA00023125"/>
    </source>
</evidence>
<dbReference type="GO" id="GO:0006357">
    <property type="term" value="P:regulation of transcription by RNA polymerase II"/>
    <property type="evidence" value="ECO:0000318"/>
    <property type="project" value="GO_Central"/>
</dbReference>
<dbReference type="RefSeq" id="XP_016703909.2">
    <property type="nucleotide sequence ID" value="XM_016848420.2"/>
</dbReference>
<dbReference type="KEGG" id="ghi:107918838"/>
<dbReference type="PRINTS" id="PR00404">
    <property type="entry name" value="MADSDOMAIN"/>
</dbReference>
<keyword evidence="3" id="KW-0238">DNA-binding</keyword>
<feature type="domain" description="MADS-box" evidence="8">
    <location>
        <begin position="48"/>
        <end position="108"/>
    </location>
</feature>
<proteinExistence type="predicted"/>
<evidence type="ECO:0000313" key="10">
    <source>
        <dbReference type="Proteomes" id="UP000818029"/>
    </source>
</evidence>
<feature type="domain" description="K-box" evidence="9">
    <location>
        <begin position="134"/>
        <end position="224"/>
    </location>
</feature>
<dbReference type="GeneID" id="107918838"/>
<dbReference type="InterPro" id="IPR033896">
    <property type="entry name" value="MEF2-like_N"/>
</dbReference>
<dbReference type="GO" id="GO:0046983">
    <property type="term" value="F:protein dimerization activity"/>
    <property type="evidence" value="ECO:0007669"/>
    <property type="project" value="InterPro"/>
</dbReference>
<evidence type="ECO:0000256" key="2">
    <source>
        <dbReference type="ARBA" id="ARBA00023015"/>
    </source>
</evidence>
<dbReference type="RefSeq" id="XP_016703910.2">
    <property type="nucleotide sequence ID" value="XM_016848421.2"/>
</dbReference>
<dbReference type="Gene3D" id="3.40.1810.10">
    <property type="entry name" value="Transcription factor, MADS-box"/>
    <property type="match status" value="1"/>
</dbReference>
<evidence type="ECO:0000313" key="12">
    <source>
        <dbReference type="RefSeq" id="XP_016703910.2"/>
    </source>
</evidence>
<evidence type="ECO:0000256" key="5">
    <source>
        <dbReference type="ARBA" id="ARBA00023242"/>
    </source>
</evidence>
<dbReference type="Pfam" id="PF00319">
    <property type="entry name" value="SRF-TF"/>
    <property type="match status" value="1"/>
</dbReference>
<name>A0A1U8KT72_GOSHI</name>
<dbReference type="GO" id="GO:0000981">
    <property type="term" value="F:DNA-binding transcription factor activity, RNA polymerase II-specific"/>
    <property type="evidence" value="ECO:0000318"/>
    <property type="project" value="GO_Central"/>
</dbReference>
<evidence type="ECO:0000259" key="9">
    <source>
        <dbReference type="PROSITE" id="PS51297"/>
    </source>
</evidence>
<dbReference type="Proteomes" id="UP000818029">
    <property type="component" value="Chromosome D13"/>
</dbReference>
<reference evidence="11 12" key="2">
    <citation type="submission" date="2025-05" db="UniProtKB">
        <authorList>
            <consortium name="RefSeq"/>
        </authorList>
    </citation>
    <scope>IDENTIFICATION</scope>
</reference>
<keyword evidence="4" id="KW-0804">Transcription</keyword>
<sequence>MCIYFMTLLRISFLDRCRQREAKRGKTLIFFSFFYFLFKGEKIKGVIMGRGKIEIKKIEKSSSRQVTFSKRRNGLLKKAKELAILCDAEVGLIIFSSSSKLHHFASSSMKSVIERYNKYREEYHHQLLDPASELKFWEKEVASLRQQLNDLQEYHRQLMGEELSGLSIKDLRNLENQLEMSLKSVRMRKDQILTNQIKELSVKGHHIHKENLELQKKLDLICQENTELQRKVDGNGTVEANEGSKSSSHSYGFNNGYDELQAPVVDLRLSLPQQLPDADTSYRNLRLF</sequence>
<accession>A0A1U8KT72</accession>
<dbReference type="InterPro" id="IPR002100">
    <property type="entry name" value="TF_MADSbox"/>
</dbReference>
<dbReference type="GO" id="GO:0000978">
    <property type="term" value="F:RNA polymerase II cis-regulatory region sequence-specific DNA binding"/>
    <property type="evidence" value="ECO:0000318"/>
    <property type="project" value="GO_Central"/>
</dbReference>
<feature type="region of interest" description="Disordered" evidence="7">
    <location>
        <begin position="232"/>
        <end position="253"/>
    </location>
</feature>
<dbReference type="PROSITE" id="PS50066">
    <property type="entry name" value="MADS_BOX_2"/>
    <property type="match status" value="1"/>
</dbReference>
<evidence type="ECO:0000256" key="6">
    <source>
        <dbReference type="SAM" id="Coils"/>
    </source>
</evidence>